<feature type="transmembrane region" description="Helical" evidence="1">
    <location>
        <begin position="86"/>
        <end position="106"/>
    </location>
</feature>
<name>A0A2H0UQJ6_9BACT</name>
<dbReference type="EMBL" id="PFBB01000009">
    <property type="protein sequence ID" value="PIR88722.1"/>
    <property type="molecule type" value="Genomic_DNA"/>
</dbReference>
<sequence length="232" mass="25368">MAQLAENQNTYENQGIAEELAEEEQYAAELAAEQELYNIQRQIQQLDAKGQSFGRPSLLKYGLLLVLAILTDTIIIGSYLLFGAGIFISTLLASPFIISIILVSWFTDTKLKSAQAHPEEVGKAVILAQQRIATATRMGLRTAKALRKVPGMKGVARAIPRGLVKVRRVARRSPVGRILVGSGANSVPIINLIPWQIVSVFMAYSAEKKTLEEARQATNEAIEQLQAQVVAI</sequence>
<gene>
    <name evidence="2" type="ORF">COU09_00735</name>
</gene>
<evidence type="ECO:0000256" key="1">
    <source>
        <dbReference type="SAM" id="Phobius"/>
    </source>
</evidence>
<reference evidence="3" key="1">
    <citation type="submission" date="2017-09" db="EMBL/GenBank/DDBJ databases">
        <title>Depth-based differentiation of microbial function through sediment-hosted aquifers and enrichment of novel symbionts in the deep terrestrial subsurface.</title>
        <authorList>
            <person name="Probst A.J."/>
            <person name="Ladd B."/>
            <person name="Jarett J.K."/>
            <person name="Geller-Mcgrath D.E."/>
            <person name="Sieber C.M.K."/>
            <person name="Emerson J.B."/>
            <person name="Anantharaman K."/>
            <person name="Thomas B.C."/>
            <person name="Malmstrom R."/>
            <person name="Stieglmeier M."/>
            <person name="Klingl A."/>
            <person name="Woyke T."/>
            <person name="Ryan C.M."/>
            <person name="Banfield J.F."/>
        </authorList>
    </citation>
    <scope>NUCLEOTIDE SEQUENCE [LARGE SCALE GENOMIC DNA]</scope>
</reference>
<accession>A0A2H0UQJ6</accession>
<keyword evidence="1" id="KW-0812">Transmembrane</keyword>
<proteinExistence type="predicted"/>
<feature type="transmembrane region" description="Helical" evidence="1">
    <location>
        <begin position="58"/>
        <end position="80"/>
    </location>
</feature>
<evidence type="ECO:0000313" key="2">
    <source>
        <dbReference type="EMBL" id="PIR88722.1"/>
    </source>
</evidence>
<comment type="caution">
    <text evidence="2">The sequence shown here is derived from an EMBL/GenBank/DDBJ whole genome shotgun (WGS) entry which is preliminary data.</text>
</comment>
<organism evidence="2 3">
    <name type="scientific">Candidatus Harrisonbacteria bacterium CG10_big_fil_rev_8_21_14_0_10_44_23</name>
    <dbReference type="NCBI Taxonomy" id="1974585"/>
    <lineage>
        <taxon>Bacteria</taxon>
        <taxon>Candidatus Harrisoniibacteriota</taxon>
    </lineage>
</organism>
<dbReference type="Proteomes" id="UP000229615">
    <property type="component" value="Unassembled WGS sequence"/>
</dbReference>
<keyword evidence="1" id="KW-0472">Membrane</keyword>
<protein>
    <submittedName>
        <fullName evidence="2">Uncharacterized protein</fullName>
    </submittedName>
</protein>
<keyword evidence="1" id="KW-1133">Transmembrane helix</keyword>
<evidence type="ECO:0000313" key="3">
    <source>
        <dbReference type="Proteomes" id="UP000229615"/>
    </source>
</evidence>
<dbReference type="AlphaFoldDB" id="A0A2H0UQJ6"/>